<accession>A0ABN2BMT6</accession>
<dbReference type="SUPFAM" id="SSF54909">
    <property type="entry name" value="Dimeric alpha+beta barrel"/>
    <property type="match status" value="1"/>
</dbReference>
<dbReference type="InterPro" id="IPR005545">
    <property type="entry name" value="YCII"/>
</dbReference>
<dbReference type="Gene3D" id="3.30.70.1060">
    <property type="entry name" value="Dimeric alpha+beta barrel"/>
    <property type="match status" value="1"/>
</dbReference>
<dbReference type="Proteomes" id="UP001501470">
    <property type="component" value="Unassembled WGS sequence"/>
</dbReference>
<evidence type="ECO:0000313" key="3">
    <source>
        <dbReference type="EMBL" id="GAA1543721.1"/>
    </source>
</evidence>
<keyword evidence="4" id="KW-1185">Reference proteome</keyword>
<dbReference type="Pfam" id="PF03795">
    <property type="entry name" value="YCII"/>
    <property type="match status" value="1"/>
</dbReference>
<dbReference type="EMBL" id="BAAAQD010000017">
    <property type="protein sequence ID" value="GAA1543721.1"/>
    <property type="molecule type" value="Genomic_DNA"/>
</dbReference>
<dbReference type="InterPro" id="IPR011008">
    <property type="entry name" value="Dimeric_a/b-barrel"/>
</dbReference>
<dbReference type="RefSeq" id="WP_344507571.1">
    <property type="nucleotide sequence ID" value="NZ_BAAAQD010000017.1"/>
</dbReference>
<sequence>MAEWIYFIHPPRADFAATMTDEERAAWGLHFERLQRLLADGVLILAGPTLGETNTGVAVFEAPDEAAARRIMEEDPAIAGGFATGELREFRVSLLRGRP</sequence>
<proteinExistence type="inferred from homology"/>
<evidence type="ECO:0000259" key="2">
    <source>
        <dbReference type="Pfam" id="PF03795"/>
    </source>
</evidence>
<evidence type="ECO:0000313" key="4">
    <source>
        <dbReference type="Proteomes" id="UP001501470"/>
    </source>
</evidence>
<evidence type="ECO:0000256" key="1">
    <source>
        <dbReference type="ARBA" id="ARBA00007689"/>
    </source>
</evidence>
<gene>
    <name evidence="3" type="ORF">GCM10009827_074310</name>
</gene>
<organism evidence="3 4">
    <name type="scientific">Dactylosporangium maewongense</name>
    <dbReference type="NCBI Taxonomy" id="634393"/>
    <lineage>
        <taxon>Bacteria</taxon>
        <taxon>Bacillati</taxon>
        <taxon>Actinomycetota</taxon>
        <taxon>Actinomycetes</taxon>
        <taxon>Micromonosporales</taxon>
        <taxon>Micromonosporaceae</taxon>
        <taxon>Dactylosporangium</taxon>
    </lineage>
</organism>
<comment type="similarity">
    <text evidence="1">Belongs to the YciI family.</text>
</comment>
<comment type="caution">
    <text evidence="3">The sequence shown here is derived from an EMBL/GenBank/DDBJ whole genome shotgun (WGS) entry which is preliminary data.</text>
</comment>
<name>A0ABN2BMT6_9ACTN</name>
<protein>
    <recommendedName>
        <fullName evidence="2">YCII-related domain-containing protein</fullName>
    </recommendedName>
</protein>
<reference evidence="4" key="1">
    <citation type="journal article" date="2019" name="Int. J. Syst. Evol. Microbiol.">
        <title>The Global Catalogue of Microorganisms (GCM) 10K type strain sequencing project: providing services to taxonomists for standard genome sequencing and annotation.</title>
        <authorList>
            <consortium name="The Broad Institute Genomics Platform"/>
            <consortium name="The Broad Institute Genome Sequencing Center for Infectious Disease"/>
            <person name="Wu L."/>
            <person name="Ma J."/>
        </authorList>
    </citation>
    <scope>NUCLEOTIDE SEQUENCE [LARGE SCALE GENOMIC DNA]</scope>
    <source>
        <strain evidence="4">JCM 15933</strain>
    </source>
</reference>
<feature type="domain" description="YCII-related" evidence="2">
    <location>
        <begin position="21"/>
        <end position="90"/>
    </location>
</feature>